<dbReference type="RefSeq" id="WP_142538474.1">
    <property type="nucleotide sequence ID" value="NZ_BMIE01000003.1"/>
</dbReference>
<dbReference type="Proteomes" id="UP000317316">
    <property type="component" value="Unassembled WGS sequence"/>
</dbReference>
<accession>A0A544TAJ0</accession>
<name>A0A544TAJ0_9BACI</name>
<proteinExistence type="predicted"/>
<dbReference type="AlphaFoldDB" id="A0A544TAJ0"/>
<reference evidence="1 2" key="1">
    <citation type="submission" date="2019-05" db="EMBL/GenBank/DDBJ databases">
        <title>Psychrobacillus vulpis sp. nov., a new species isolated from feces of a red fox that inhabits in The Tablas de Daimiel Natural Park, Albacete, Spain.</title>
        <authorList>
            <person name="Rodriguez M."/>
            <person name="Reina J.C."/>
            <person name="Bejar V."/>
            <person name="Llamas I."/>
        </authorList>
    </citation>
    <scope>NUCLEOTIDE SEQUENCE [LARGE SCALE GENOMIC DNA]</scope>
    <source>
        <strain evidence="1 2">NEAU-3TGS17</strain>
    </source>
</reference>
<dbReference type="EMBL" id="VDGH01000004">
    <property type="protein sequence ID" value="TQR14491.1"/>
    <property type="molecule type" value="Genomic_DNA"/>
</dbReference>
<keyword evidence="2" id="KW-1185">Reference proteome</keyword>
<evidence type="ECO:0000313" key="1">
    <source>
        <dbReference type="EMBL" id="TQR14491.1"/>
    </source>
</evidence>
<protein>
    <submittedName>
        <fullName evidence="1">Uncharacterized protein</fullName>
    </submittedName>
</protein>
<sequence>MKKYDVKIEMYSGQTFEFETDSDVRTLKPMEINGTRMIVTEEEWAFNIIHIKNMKVTEKV</sequence>
<evidence type="ECO:0000313" key="2">
    <source>
        <dbReference type="Proteomes" id="UP000317316"/>
    </source>
</evidence>
<comment type="caution">
    <text evidence="1">The sequence shown here is derived from an EMBL/GenBank/DDBJ whole genome shotgun (WGS) entry which is preliminary data.</text>
</comment>
<gene>
    <name evidence="1" type="ORF">FG382_08525</name>
</gene>
<organism evidence="1 2">
    <name type="scientific">Psychrobacillus lasiicapitis</name>
    <dbReference type="NCBI Taxonomy" id="1636719"/>
    <lineage>
        <taxon>Bacteria</taxon>
        <taxon>Bacillati</taxon>
        <taxon>Bacillota</taxon>
        <taxon>Bacilli</taxon>
        <taxon>Bacillales</taxon>
        <taxon>Bacillaceae</taxon>
        <taxon>Psychrobacillus</taxon>
    </lineage>
</organism>